<evidence type="ECO:0000313" key="6">
    <source>
        <dbReference type="EMBL" id="MFC4563139.1"/>
    </source>
</evidence>
<protein>
    <submittedName>
        <fullName evidence="6">Alpha/beta hydrolase family protein</fullName>
    </submittedName>
</protein>
<feature type="signal peptide" evidence="5">
    <location>
        <begin position="1"/>
        <end position="34"/>
    </location>
</feature>
<feature type="region of interest" description="Disordered" evidence="4">
    <location>
        <begin position="37"/>
        <end position="57"/>
    </location>
</feature>
<dbReference type="PANTHER" id="PTHR10272">
    <property type="entry name" value="PLATELET-ACTIVATING FACTOR ACETYLHYDROLASE"/>
    <property type="match status" value="1"/>
</dbReference>
<dbReference type="EMBL" id="JBHSFQ010000013">
    <property type="protein sequence ID" value="MFC4563139.1"/>
    <property type="molecule type" value="Genomic_DNA"/>
</dbReference>
<keyword evidence="3" id="KW-0443">Lipid metabolism</keyword>
<evidence type="ECO:0000256" key="3">
    <source>
        <dbReference type="ARBA" id="ARBA00023098"/>
    </source>
</evidence>
<dbReference type="SUPFAM" id="SSF53474">
    <property type="entry name" value="alpha/beta-Hydrolases"/>
    <property type="match status" value="1"/>
</dbReference>
<keyword evidence="7" id="KW-1185">Reference proteome</keyword>
<accession>A0ABV9DXS8</accession>
<gene>
    <name evidence="6" type="ORF">ACFO4E_14840</name>
</gene>
<dbReference type="RefSeq" id="WP_378574946.1">
    <property type="nucleotide sequence ID" value="NZ_JBHSFQ010000013.1"/>
</dbReference>
<dbReference type="Proteomes" id="UP001595923">
    <property type="component" value="Unassembled WGS sequence"/>
</dbReference>
<dbReference type="InterPro" id="IPR006311">
    <property type="entry name" value="TAT_signal"/>
</dbReference>
<organism evidence="6 7">
    <name type="scientific">Nocardiopsis mangrovi</name>
    <dbReference type="NCBI Taxonomy" id="1179818"/>
    <lineage>
        <taxon>Bacteria</taxon>
        <taxon>Bacillati</taxon>
        <taxon>Actinomycetota</taxon>
        <taxon>Actinomycetes</taxon>
        <taxon>Streptosporangiales</taxon>
        <taxon>Nocardiopsidaceae</taxon>
        <taxon>Nocardiopsis</taxon>
    </lineage>
</organism>
<feature type="chain" id="PRO_5045377524" evidence="5">
    <location>
        <begin position="35"/>
        <end position="417"/>
    </location>
</feature>
<evidence type="ECO:0000256" key="4">
    <source>
        <dbReference type="SAM" id="MobiDB-lite"/>
    </source>
</evidence>
<proteinExistence type="predicted"/>
<dbReference type="InterPro" id="IPR029058">
    <property type="entry name" value="AB_hydrolase_fold"/>
</dbReference>
<keyword evidence="5" id="KW-0732">Signal</keyword>
<evidence type="ECO:0000256" key="1">
    <source>
        <dbReference type="ARBA" id="ARBA00022801"/>
    </source>
</evidence>
<evidence type="ECO:0000313" key="7">
    <source>
        <dbReference type="Proteomes" id="UP001595923"/>
    </source>
</evidence>
<dbReference type="Gene3D" id="3.40.50.1820">
    <property type="entry name" value="alpha/beta hydrolase"/>
    <property type="match status" value="1"/>
</dbReference>
<dbReference type="GO" id="GO:0016787">
    <property type="term" value="F:hydrolase activity"/>
    <property type="evidence" value="ECO:0007669"/>
    <property type="project" value="UniProtKB-KW"/>
</dbReference>
<reference evidence="7" key="1">
    <citation type="journal article" date="2019" name="Int. J. Syst. Evol. Microbiol.">
        <title>The Global Catalogue of Microorganisms (GCM) 10K type strain sequencing project: providing services to taxonomists for standard genome sequencing and annotation.</title>
        <authorList>
            <consortium name="The Broad Institute Genomics Platform"/>
            <consortium name="The Broad Institute Genome Sequencing Center for Infectious Disease"/>
            <person name="Wu L."/>
            <person name="Ma J."/>
        </authorList>
    </citation>
    <scope>NUCLEOTIDE SEQUENCE [LARGE SCALE GENOMIC DNA]</scope>
    <source>
        <strain evidence="7">XZYJ18</strain>
    </source>
</reference>
<comment type="caution">
    <text evidence="6">The sequence shown here is derived from an EMBL/GenBank/DDBJ whole genome shotgun (WGS) entry which is preliminary data.</text>
</comment>
<keyword evidence="1 6" id="KW-0378">Hydrolase</keyword>
<evidence type="ECO:0000256" key="2">
    <source>
        <dbReference type="ARBA" id="ARBA00022963"/>
    </source>
</evidence>
<sequence length="417" mass="43704">MTPLRSSFSPRRVLGVSVAAALAAAGLVAPPALAGDPAAGGSGGPVEIALPEPTGDHDIGTVELHLVDEDRPDPWDDQGRPREIMANVWYPAEHVRGVPRAPYLSAGVADHLDRTSASVGIDPGDVDFAGALSHAGVRAPVARGLRGAPVVVYSPGGGMSRAMGTTLVEELAGSGYIVVTVDHTYQAPVQLPDRFEPPAPRPDYAQVVSERVADLRFVLDRLADAAGGGVRDAAGRGLPRGLGGAMDLSRTAMFGHSAGGFATAEAMLADPRIRAGINMDGDMSPNYALETDVRGTDRPFMLMGAGSNGDGDPHDLDHGLGWRGFTDRSTGWKRAPYLPAGEHMGFTDFQVVLPGIGRSLDLDEEAVAAAIGTADPERSLAAQRAYTTAFFDLHLRGEPTDLFDGPSPDHPGWEFRS</sequence>
<dbReference type="PANTHER" id="PTHR10272:SF0">
    <property type="entry name" value="PLATELET-ACTIVATING FACTOR ACETYLHYDROLASE"/>
    <property type="match status" value="1"/>
</dbReference>
<keyword evidence="2" id="KW-0442">Lipid degradation</keyword>
<dbReference type="PROSITE" id="PS51318">
    <property type="entry name" value="TAT"/>
    <property type="match status" value="1"/>
</dbReference>
<evidence type="ECO:0000256" key="5">
    <source>
        <dbReference type="SAM" id="SignalP"/>
    </source>
</evidence>
<name>A0ABV9DXS8_9ACTN</name>